<name>A0A2J6PE78_9HELO</name>
<gene>
    <name evidence="2" type="ORF">NA56DRAFT_666476</name>
</gene>
<organism evidence="2 3">
    <name type="scientific">Hyaloscypha hepaticicola</name>
    <dbReference type="NCBI Taxonomy" id="2082293"/>
    <lineage>
        <taxon>Eukaryota</taxon>
        <taxon>Fungi</taxon>
        <taxon>Dikarya</taxon>
        <taxon>Ascomycota</taxon>
        <taxon>Pezizomycotina</taxon>
        <taxon>Leotiomycetes</taxon>
        <taxon>Helotiales</taxon>
        <taxon>Hyaloscyphaceae</taxon>
        <taxon>Hyaloscypha</taxon>
    </lineage>
</organism>
<keyword evidence="3" id="KW-1185">Reference proteome</keyword>
<dbReference type="Pfam" id="PF20150">
    <property type="entry name" value="2EXR"/>
    <property type="match status" value="1"/>
</dbReference>
<accession>A0A2J6PE78</accession>
<evidence type="ECO:0000313" key="3">
    <source>
        <dbReference type="Proteomes" id="UP000235672"/>
    </source>
</evidence>
<feature type="domain" description="2EXR" evidence="1">
    <location>
        <begin position="73"/>
        <end position="125"/>
    </location>
</feature>
<dbReference type="InterPro" id="IPR045518">
    <property type="entry name" value="2EXR"/>
</dbReference>
<evidence type="ECO:0000313" key="2">
    <source>
        <dbReference type="EMBL" id="PMD12351.1"/>
    </source>
</evidence>
<dbReference type="AlphaFoldDB" id="A0A2J6PE78"/>
<dbReference type="Proteomes" id="UP000235672">
    <property type="component" value="Unassembled WGS sequence"/>
</dbReference>
<evidence type="ECO:0000259" key="1">
    <source>
        <dbReference type="Pfam" id="PF20150"/>
    </source>
</evidence>
<reference evidence="2 3" key="1">
    <citation type="submission" date="2016-05" db="EMBL/GenBank/DDBJ databases">
        <title>A degradative enzymes factory behind the ericoid mycorrhizal symbiosis.</title>
        <authorList>
            <consortium name="DOE Joint Genome Institute"/>
            <person name="Martino E."/>
            <person name="Morin E."/>
            <person name="Grelet G."/>
            <person name="Kuo A."/>
            <person name="Kohler A."/>
            <person name="Daghino S."/>
            <person name="Barry K."/>
            <person name="Choi C."/>
            <person name="Cichocki N."/>
            <person name="Clum A."/>
            <person name="Copeland A."/>
            <person name="Hainaut M."/>
            <person name="Haridas S."/>
            <person name="Labutti K."/>
            <person name="Lindquist E."/>
            <person name="Lipzen A."/>
            <person name="Khouja H.-R."/>
            <person name="Murat C."/>
            <person name="Ohm R."/>
            <person name="Olson A."/>
            <person name="Spatafora J."/>
            <person name="Veneault-Fourrey C."/>
            <person name="Henrissat B."/>
            <person name="Grigoriev I."/>
            <person name="Martin F."/>
            <person name="Perotto S."/>
        </authorList>
    </citation>
    <scope>NUCLEOTIDE SEQUENCE [LARGE SCALE GENOMIC DNA]</scope>
    <source>
        <strain evidence="2 3">UAMH 7357</strain>
    </source>
</reference>
<sequence>MCELTKDTDSPSKIPSSIEDRLAALEGHNFELWKENQSLQSRICTLEVRLATAEDTLINLSPQNLGMQTHKSFAFFPKLSPELRRMIWTFARPGPRVLKIFEKKEGDQRSNILHCEIACTSPRMPRVTFPWHPKEPQSSCIYFDCSSDFVYIPRRSRGDKGNPTRSNINPYIISFTIPNKVMNVIHEVTESWEHIHIPAYCFSSATKALLVLEREGMLQGSAELSEFTLTVDTFNWQGTLTLQQAYIDASGKSRYKYLAGSWNLTSIQRARFGAVGRDG</sequence>
<dbReference type="OrthoDB" id="3557569at2759"/>
<proteinExistence type="predicted"/>
<protein>
    <recommendedName>
        <fullName evidence="1">2EXR domain-containing protein</fullName>
    </recommendedName>
</protein>
<dbReference type="EMBL" id="KZ613553">
    <property type="protein sequence ID" value="PMD12351.1"/>
    <property type="molecule type" value="Genomic_DNA"/>
</dbReference>